<evidence type="ECO:0000259" key="2">
    <source>
        <dbReference type="PROSITE" id="PS50158"/>
    </source>
</evidence>
<dbReference type="GO" id="GO:0008270">
    <property type="term" value="F:zinc ion binding"/>
    <property type="evidence" value="ECO:0007669"/>
    <property type="project" value="UniProtKB-KW"/>
</dbReference>
<dbReference type="Pfam" id="PF22909">
    <property type="entry name" value="Caulimovir_coat_dom"/>
    <property type="match status" value="1"/>
</dbReference>
<evidence type="ECO:0000313" key="3">
    <source>
        <dbReference type="EMBL" id="CAG1864197.1"/>
    </source>
</evidence>
<keyword evidence="1" id="KW-0863">Zinc-finger</keyword>
<dbReference type="SUPFAM" id="SSF57756">
    <property type="entry name" value="Retrovirus zinc finger-like domains"/>
    <property type="match status" value="1"/>
</dbReference>
<proteinExistence type="predicted"/>
<gene>
    <name evidence="3" type="ORF">GSMUA_14290.1</name>
</gene>
<dbReference type="PROSITE" id="PS50158">
    <property type="entry name" value="ZF_CCHC"/>
    <property type="match status" value="1"/>
</dbReference>
<reference evidence="3" key="1">
    <citation type="submission" date="2021-03" db="EMBL/GenBank/DDBJ databases">
        <authorList>
            <consortium name="Genoscope - CEA"/>
            <person name="William W."/>
        </authorList>
    </citation>
    <scope>NUCLEOTIDE SEQUENCE</scope>
    <source>
        <strain evidence="3">Doubled-haploid Pahang</strain>
    </source>
</reference>
<sequence>MRERAAIAPAEILYHSRRDDAHHRVYTHRSEEAMLVTNNQEDRAFIQEQSFDQLIRSGMRYIHLGILQTRIQTLHRQEEGTLALLVFRDNRWADDRSIIATMEVDLTRGSQLVYVVPDTMMTVGDFYRNIQLSILTRGYDTWQNGEANLLITRGMVGRLSNTPNVAFAYEISGVVDYLTSHGIRALPGRSYSTAEIRGRDWMIRPTQVSIPMQPAELRSRNLIDGRISICFDNYKAASTFSRIHYNTVDDETFSDEEEIRSHTIAVNIQLSSSSEDEAEELREGLNSYFQDTYISEKEVEMPYPRKPQRELIAAGLEEELVMEYPQLAKLSHQVYSSSAVSNYRPPADSTMGPVNYPPAVNIESTSQRPEYEGHSRQPRFKEKNFSEAWNLPSAFQQQGAIFIIPSQLGMFDEVFMRWESITKNLVSSQGFTDPLAKMEFIENLLGEAEKLAWIQWRMAYPEEYQLLLANGDGTGGTQNILSQLRTIFILEDPFQGSTTTQEEAYRDLERLSCTNLKHIIQFLNDYMRLASKTGRMFLGPELSEKLWSKMPGELGKRIKEAFEAKYRGNTIGVIPRILFSYKYLEAECKDAAFRRALKDLSFCSEIPIPGYYNKPERKYGVRRSTTYKGKPHSSHARIEKRKHLIRNKKCKCYLCGEEGHFAREECPNDRKNIKRVAIFEQLDIPDEYEILSVQEGENQSDAIYSISEGEDIEDLQHGIHSFTHKIFALIEDSRTWWIGPKTGYRARIQVSQEQAECRHIWEINTELPPGLEECKCCKRTSQRRHRRHCPLCKITSCGMCSIYYFDKRTPVMMEEPPRYEPRNLLQTQQDFINHCEAEIRRLKMAIEFERQKAKD</sequence>
<feature type="domain" description="CCHC-type" evidence="2">
    <location>
        <begin position="651"/>
        <end position="664"/>
    </location>
</feature>
<accession>A0A8D7B917</accession>
<keyword evidence="1" id="KW-0479">Metal-binding</keyword>
<dbReference type="SMART" id="SM00343">
    <property type="entry name" value="ZnF_C2HC"/>
    <property type="match status" value="1"/>
</dbReference>
<dbReference type="EMBL" id="HG996475">
    <property type="protein sequence ID" value="CAG1864197.1"/>
    <property type="molecule type" value="Genomic_DNA"/>
</dbReference>
<dbReference type="InterPro" id="IPR036875">
    <property type="entry name" value="Znf_CCHC_sf"/>
</dbReference>
<dbReference type="GO" id="GO:0003676">
    <property type="term" value="F:nucleic acid binding"/>
    <property type="evidence" value="ECO:0007669"/>
    <property type="project" value="InterPro"/>
</dbReference>
<feature type="non-terminal residue" evidence="3">
    <location>
        <position position="855"/>
    </location>
</feature>
<dbReference type="InterPro" id="IPR001878">
    <property type="entry name" value="Znf_CCHC"/>
</dbReference>
<protein>
    <submittedName>
        <fullName evidence="3">(wild Malaysian banana) hypothetical protein</fullName>
    </submittedName>
</protein>
<name>A0A8D7B917_MUSAM</name>
<evidence type="ECO:0000256" key="1">
    <source>
        <dbReference type="PROSITE-ProRule" id="PRU00047"/>
    </source>
</evidence>
<dbReference type="AlphaFoldDB" id="A0A8D7B917"/>
<organism evidence="3">
    <name type="scientific">Musa acuminata subsp. malaccensis</name>
    <name type="common">Wild banana</name>
    <name type="synonym">Musa malaccensis</name>
    <dbReference type="NCBI Taxonomy" id="214687"/>
    <lineage>
        <taxon>Eukaryota</taxon>
        <taxon>Viridiplantae</taxon>
        <taxon>Streptophyta</taxon>
        <taxon>Embryophyta</taxon>
        <taxon>Tracheophyta</taxon>
        <taxon>Spermatophyta</taxon>
        <taxon>Magnoliopsida</taxon>
        <taxon>Liliopsida</taxon>
        <taxon>Zingiberales</taxon>
        <taxon>Musaceae</taxon>
        <taxon>Musa</taxon>
    </lineage>
</organism>
<keyword evidence="1" id="KW-0862">Zinc</keyword>